<reference evidence="2" key="1">
    <citation type="journal article" date="2014" name="Int. J. Syst. Evol. Microbiol.">
        <title>Complete genome sequence of Corynebacterium casei LMG S-19264T (=DSM 44701T), isolated from a smear-ripened cheese.</title>
        <authorList>
            <consortium name="US DOE Joint Genome Institute (JGI-PGF)"/>
            <person name="Walter F."/>
            <person name="Albersmeier A."/>
            <person name="Kalinowski J."/>
            <person name="Ruckert C."/>
        </authorList>
    </citation>
    <scope>NUCLEOTIDE SEQUENCE</scope>
    <source>
        <strain evidence="2">JCM 4646</strain>
    </source>
</reference>
<accession>A0A919L6C4</accession>
<keyword evidence="3" id="KW-1185">Reference proteome</keyword>
<name>A0A919L6C4_9ACTN</name>
<evidence type="ECO:0000313" key="2">
    <source>
        <dbReference type="EMBL" id="GHH84341.1"/>
    </source>
</evidence>
<dbReference type="Gene3D" id="3.40.630.30">
    <property type="match status" value="1"/>
</dbReference>
<feature type="domain" description="N-acetyltransferase" evidence="1">
    <location>
        <begin position="77"/>
        <end position="215"/>
    </location>
</feature>
<dbReference type="InterPro" id="IPR000182">
    <property type="entry name" value="GNAT_dom"/>
</dbReference>
<dbReference type="SUPFAM" id="SSF55729">
    <property type="entry name" value="Acyl-CoA N-acyltransferases (Nat)"/>
    <property type="match status" value="1"/>
</dbReference>
<dbReference type="InterPro" id="IPR016181">
    <property type="entry name" value="Acyl_CoA_acyltransferase"/>
</dbReference>
<sequence>MIGMASELARAWVAGWAASRATPAPVEEPWGLRIEVGHPKQVTRHVLFDTAGDTVRRLAGAITAPTTWIKAFVEPGTIAPHLSPEDWAEDIPGFLMATTLRPSAVRVPDGYSLGSETARGVTRVRVLAPDGSLAARGQIAPTGPTAVVDQVETDPAHQRRGLGTVVMRSLGNTALDQGAGTGILGATIEGRALYESLGWTVRAPLAGFVYRGAGA</sequence>
<gene>
    <name evidence="2" type="ORF">GCM10018781_73400</name>
</gene>
<dbReference type="AlphaFoldDB" id="A0A919L6C4"/>
<evidence type="ECO:0000313" key="3">
    <source>
        <dbReference type="Proteomes" id="UP000617734"/>
    </source>
</evidence>
<reference evidence="2" key="2">
    <citation type="submission" date="2020-09" db="EMBL/GenBank/DDBJ databases">
        <authorList>
            <person name="Sun Q."/>
            <person name="Ohkuma M."/>
        </authorList>
    </citation>
    <scope>NUCLEOTIDE SEQUENCE</scope>
    <source>
        <strain evidence="2">JCM 4646</strain>
    </source>
</reference>
<protein>
    <recommendedName>
        <fullName evidence="1">N-acetyltransferase domain-containing protein</fullName>
    </recommendedName>
</protein>
<evidence type="ECO:0000259" key="1">
    <source>
        <dbReference type="PROSITE" id="PS51186"/>
    </source>
</evidence>
<dbReference type="EMBL" id="BNBO01000073">
    <property type="protein sequence ID" value="GHH84341.1"/>
    <property type="molecule type" value="Genomic_DNA"/>
</dbReference>
<comment type="caution">
    <text evidence="2">The sequence shown here is derived from an EMBL/GenBank/DDBJ whole genome shotgun (WGS) entry which is preliminary data.</text>
</comment>
<dbReference type="PROSITE" id="PS51186">
    <property type="entry name" value="GNAT"/>
    <property type="match status" value="1"/>
</dbReference>
<organism evidence="2 3">
    <name type="scientific">Kitasatospora indigofera</name>
    <dbReference type="NCBI Taxonomy" id="67307"/>
    <lineage>
        <taxon>Bacteria</taxon>
        <taxon>Bacillati</taxon>
        <taxon>Actinomycetota</taxon>
        <taxon>Actinomycetes</taxon>
        <taxon>Kitasatosporales</taxon>
        <taxon>Streptomycetaceae</taxon>
        <taxon>Kitasatospora</taxon>
    </lineage>
</organism>
<proteinExistence type="predicted"/>
<dbReference type="Proteomes" id="UP000617734">
    <property type="component" value="Unassembled WGS sequence"/>
</dbReference>
<dbReference type="Pfam" id="PF00583">
    <property type="entry name" value="Acetyltransf_1"/>
    <property type="match status" value="1"/>
</dbReference>
<dbReference type="GO" id="GO:0016747">
    <property type="term" value="F:acyltransferase activity, transferring groups other than amino-acyl groups"/>
    <property type="evidence" value="ECO:0007669"/>
    <property type="project" value="InterPro"/>
</dbReference>